<proteinExistence type="predicted"/>
<evidence type="ECO:0000313" key="1">
    <source>
        <dbReference type="EMBL" id="CAD1821289.1"/>
    </source>
</evidence>
<protein>
    <submittedName>
        <fullName evidence="1">Uncharacterized protein</fullName>
    </submittedName>
</protein>
<name>A0A6V7NRQ8_ANACO</name>
<sequence>MLEKHLALRTSWQLDKEHLAIGLEPSVREDSEEPHRLSEVAAAAHRINEDGISDEVGAKPRVAAELLDECVDGGDGAGAGEAADEEVVRVGVGRGGAGWSNVVFLTL</sequence>
<gene>
    <name evidence="1" type="ORF">CB5_LOCUS4500</name>
</gene>
<dbReference type="AlphaFoldDB" id="A0A6V7NRQ8"/>
<dbReference type="EMBL" id="LR862141">
    <property type="protein sequence ID" value="CAD1821289.1"/>
    <property type="molecule type" value="Genomic_DNA"/>
</dbReference>
<organism evidence="1">
    <name type="scientific">Ananas comosus var. bracteatus</name>
    <name type="common">red pineapple</name>
    <dbReference type="NCBI Taxonomy" id="296719"/>
    <lineage>
        <taxon>Eukaryota</taxon>
        <taxon>Viridiplantae</taxon>
        <taxon>Streptophyta</taxon>
        <taxon>Embryophyta</taxon>
        <taxon>Tracheophyta</taxon>
        <taxon>Spermatophyta</taxon>
        <taxon>Magnoliopsida</taxon>
        <taxon>Liliopsida</taxon>
        <taxon>Poales</taxon>
        <taxon>Bromeliaceae</taxon>
        <taxon>Bromelioideae</taxon>
        <taxon>Ananas</taxon>
    </lineage>
</organism>
<accession>A0A6V7NRQ8</accession>
<reference evidence="1" key="1">
    <citation type="submission" date="2020-07" db="EMBL/GenBank/DDBJ databases">
        <authorList>
            <person name="Lin J."/>
        </authorList>
    </citation>
    <scope>NUCLEOTIDE SEQUENCE</scope>
</reference>